<sequence length="47" mass="5533">MGWVMMSERELNRVEVLAQVDDGRLSVDNAANMLDLTRRQVFRLLKR</sequence>
<reference evidence="1 2" key="1">
    <citation type="submission" date="2014-01" db="EMBL/GenBank/DDBJ databases">
        <title>Sulfitobacter donghicola JCM 14565 Genome Sequencing.</title>
        <authorList>
            <person name="Lai Q."/>
            <person name="Hong Z."/>
        </authorList>
    </citation>
    <scope>NUCLEOTIDE SEQUENCE [LARGE SCALE GENOMIC DNA]</scope>
    <source>
        <strain evidence="1 2">JCM 14565</strain>
    </source>
</reference>
<comment type="caution">
    <text evidence="1">The sequence shown here is derived from an EMBL/GenBank/DDBJ whole genome shotgun (WGS) entry which is preliminary data.</text>
</comment>
<keyword evidence="2" id="KW-1185">Reference proteome</keyword>
<accession>A0A073IBL2</accession>
<evidence type="ECO:0000313" key="1">
    <source>
        <dbReference type="EMBL" id="KEJ87708.1"/>
    </source>
</evidence>
<dbReference type="EMBL" id="JAMC01000038">
    <property type="protein sequence ID" value="KEJ87708.1"/>
    <property type="molecule type" value="Genomic_DNA"/>
</dbReference>
<protein>
    <recommendedName>
        <fullName evidence="3">Transposase</fullName>
    </recommendedName>
</protein>
<evidence type="ECO:0008006" key="3">
    <source>
        <dbReference type="Google" id="ProtNLM"/>
    </source>
</evidence>
<evidence type="ECO:0000313" key="2">
    <source>
        <dbReference type="Proteomes" id="UP000027734"/>
    </source>
</evidence>
<dbReference type="eggNOG" id="COG3415">
    <property type="taxonomic scope" value="Bacteria"/>
</dbReference>
<gene>
    <name evidence="1" type="ORF">DSW25_08970</name>
</gene>
<dbReference type="AlphaFoldDB" id="A0A073IBL2"/>
<dbReference type="Proteomes" id="UP000027734">
    <property type="component" value="Unassembled WGS sequence"/>
</dbReference>
<dbReference type="STRING" id="1300350.Z948_13"/>
<organism evidence="1 2">
    <name type="scientific">Sulfitobacter donghicola DSW-25 = KCTC 12864 = JCM 14565</name>
    <dbReference type="NCBI Taxonomy" id="1300350"/>
    <lineage>
        <taxon>Bacteria</taxon>
        <taxon>Pseudomonadati</taxon>
        <taxon>Pseudomonadota</taxon>
        <taxon>Alphaproteobacteria</taxon>
        <taxon>Rhodobacterales</taxon>
        <taxon>Roseobacteraceae</taxon>
        <taxon>Sulfitobacter</taxon>
    </lineage>
</organism>
<name>A0A073IBL2_9RHOB</name>
<proteinExistence type="predicted"/>